<dbReference type="PANTHER" id="PTHR33744:SF1">
    <property type="entry name" value="DNA-BINDING TRANSCRIPTIONAL ACTIVATOR ADER"/>
    <property type="match status" value="1"/>
</dbReference>
<feature type="domain" description="CdaR GGDEF-like" evidence="4">
    <location>
        <begin position="182"/>
        <end position="289"/>
    </location>
</feature>
<organism evidence="5 6">
    <name type="scientific">Thermomonospora curvata (strain ATCC 19995 / DSM 43183 / JCM 3096 / KCTC 9072 / NBRC 15933 / NCIMB 10081 / Henssen B9)</name>
    <dbReference type="NCBI Taxonomy" id="471852"/>
    <lineage>
        <taxon>Bacteria</taxon>
        <taxon>Bacillati</taxon>
        <taxon>Actinomycetota</taxon>
        <taxon>Actinomycetes</taxon>
        <taxon>Streptosporangiales</taxon>
        <taxon>Thermomonosporaceae</taxon>
        <taxon>Thermomonospora</taxon>
    </lineage>
</organism>
<gene>
    <name evidence="5" type="ordered locus">Tcur_3161</name>
</gene>
<dbReference type="HOGENOM" id="CLU_041278_0_0_11"/>
<evidence type="ECO:0000259" key="4">
    <source>
        <dbReference type="Pfam" id="PF17853"/>
    </source>
</evidence>
<keyword evidence="6" id="KW-1185">Reference proteome</keyword>
<sequence>MTATTTVPSDADLAEIARIASRRLLERLPELTDRLITEIVDEDPGYLDLVPRDELWQTVHDILGESIDHMARHALGEEPPVDKAVAIGRRRAEQGLPLESLLRSFRIGGRLCWEAMIEVVSADNPQALPKLLRFAGIVWHTNEVQSNAVAAAYRQTESELLRRNGERMAALLDALLEGRGADGGLAKAASAALDLPMNGRYAVAVLRPLHRPTGCGPGFERPERVGGLRFVWRMRTDVEVAVVDLGDRRPADVAAALEQRFAGEAGISPAVDGLAALGRARWLAEIALQTCRPGERRLAQLDDRLPAALVVSQPELSGYLGDTVLGPLSALDPADRQVLLETLAAWLDCEGSAARTAARLYCHRNTVFNRLRRLEQLTSRSLHRPRDVVELALALDALNLVGRDGAAASGRCRG</sequence>
<dbReference type="InterPro" id="IPR025751">
    <property type="entry name" value="RsbRD_N_dom"/>
</dbReference>
<dbReference type="Pfam" id="PF13556">
    <property type="entry name" value="HTH_30"/>
    <property type="match status" value="1"/>
</dbReference>
<proteinExistence type="inferred from homology"/>
<evidence type="ECO:0000313" key="5">
    <source>
        <dbReference type="EMBL" id="ACY98702.1"/>
    </source>
</evidence>
<evidence type="ECO:0000259" key="2">
    <source>
        <dbReference type="Pfam" id="PF13556"/>
    </source>
</evidence>
<dbReference type="EMBL" id="CP001738">
    <property type="protein sequence ID" value="ACY98702.1"/>
    <property type="molecule type" value="Genomic_DNA"/>
</dbReference>
<evidence type="ECO:0000259" key="3">
    <source>
        <dbReference type="Pfam" id="PF14361"/>
    </source>
</evidence>
<name>D1A9L6_THECD</name>
<feature type="domain" description="RsbT co-antagonist protein RsbRD N-terminal" evidence="3">
    <location>
        <begin position="29"/>
        <end position="167"/>
    </location>
</feature>
<dbReference type="OrthoDB" id="3196285at2"/>
<dbReference type="InterPro" id="IPR041522">
    <property type="entry name" value="CdaR_GGDEF"/>
</dbReference>
<dbReference type="InterPro" id="IPR025736">
    <property type="entry name" value="PucR_C-HTH_dom"/>
</dbReference>
<accession>D1A9L6</accession>
<dbReference type="KEGG" id="tcu:Tcur_3161"/>
<comment type="similarity">
    <text evidence="1">Belongs to the CdaR family.</text>
</comment>
<dbReference type="PANTHER" id="PTHR33744">
    <property type="entry name" value="CARBOHYDRATE DIACID REGULATOR"/>
    <property type="match status" value="1"/>
</dbReference>
<dbReference type="InterPro" id="IPR042070">
    <property type="entry name" value="PucR_C-HTH_sf"/>
</dbReference>
<dbReference type="Gene3D" id="1.10.10.2840">
    <property type="entry name" value="PucR C-terminal helix-turn-helix domain"/>
    <property type="match status" value="1"/>
</dbReference>
<evidence type="ECO:0000313" key="6">
    <source>
        <dbReference type="Proteomes" id="UP000001918"/>
    </source>
</evidence>
<dbReference type="eggNOG" id="COG2508">
    <property type="taxonomic scope" value="Bacteria"/>
</dbReference>
<dbReference type="Proteomes" id="UP000001918">
    <property type="component" value="Chromosome"/>
</dbReference>
<protein>
    <submittedName>
        <fullName evidence="5">Putative transcriptional regulator, PucR family</fullName>
    </submittedName>
</protein>
<dbReference type="Pfam" id="PF17853">
    <property type="entry name" value="GGDEF_2"/>
    <property type="match status" value="1"/>
</dbReference>
<dbReference type="RefSeq" id="WP_012853486.1">
    <property type="nucleotide sequence ID" value="NC_013510.1"/>
</dbReference>
<dbReference type="Pfam" id="PF14361">
    <property type="entry name" value="RsbRD_N"/>
    <property type="match status" value="1"/>
</dbReference>
<reference evidence="5 6" key="1">
    <citation type="journal article" date="2011" name="Stand. Genomic Sci.">
        <title>Complete genome sequence of Thermomonospora curvata type strain (B9).</title>
        <authorList>
            <person name="Chertkov O."/>
            <person name="Sikorski J."/>
            <person name="Nolan M."/>
            <person name="Lapidus A."/>
            <person name="Lucas S."/>
            <person name="Del Rio T.G."/>
            <person name="Tice H."/>
            <person name="Cheng J.F."/>
            <person name="Goodwin L."/>
            <person name="Pitluck S."/>
            <person name="Liolios K."/>
            <person name="Ivanova N."/>
            <person name="Mavromatis K."/>
            <person name="Mikhailova N."/>
            <person name="Ovchinnikova G."/>
            <person name="Pati A."/>
            <person name="Chen A."/>
            <person name="Palaniappan K."/>
            <person name="Djao O.D."/>
            <person name="Land M."/>
            <person name="Hauser L."/>
            <person name="Chang Y.J."/>
            <person name="Jeffries C.D."/>
            <person name="Brettin T."/>
            <person name="Han C."/>
            <person name="Detter J.C."/>
            <person name="Rohde M."/>
            <person name="Goker M."/>
            <person name="Woyke T."/>
            <person name="Bristow J."/>
            <person name="Eisen J.A."/>
            <person name="Markowitz V."/>
            <person name="Hugenholtz P."/>
            <person name="Klenk H.P."/>
            <person name="Kyrpides N.C."/>
        </authorList>
    </citation>
    <scope>NUCLEOTIDE SEQUENCE [LARGE SCALE GENOMIC DNA]</scope>
    <source>
        <strain evidence="6">ATCC 19995 / DSM 43183 / JCM 3096 / KCTC 9072 / NBRC 15933 / NCIMB 10081 / Henssen B9</strain>
    </source>
</reference>
<dbReference type="InterPro" id="IPR051448">
    <property type="entry name" value="CdaR-like_regulators"/>
</dbReference>
<evidence type="ECO:0000256" key="1">
    <source>
        <dbReference type="ARBA" id="ARBA00006754"/>
    </source>
</evidence>
<dbReference type="STRING" id="471852.Tcur_3161"/>
<dbReference type="AlphaFoldDB" id="D1A9L6"/>
<feature type="domain" description="PucR C-terminal helix-turn-helix" evidence="2">
    <location>
        <begin position="339"/>
        <end position="397"/>
    </location>
</feature>